<comment type="caution">
    <text evidence="1">The sequence shown here is derived from an EMBL/GenBank/DDBJ whole genome shotgun (WGS) entry which is preliminary data.</text>
</comment>
<accession>A0ACC2VR91</accession>
<gene>
    <name evidence="1" type="ORF">QFC20_005281</name>
</gene>
<reference evidence="1" key="1">
    <citation type="submission" date="2023-04" db="EMBL/GenBank/DDBJ databases">
        <title>Draft Genome sequencing of Naganishia species isolated from polar environments using Oxford Nanopore Technology.</title>
        <authorList>
            <person name="Leo P."/>
            <person name="Venkateswaran K."/>
        </authorList>
    </citation>
    <scope>NUCLEOTIDE SEQUENCE</scope>
    <source>
        <strain evidence="1">MNA-CCFEE 5262</strain>
    </source>
</reference>
<evidence type="ECO:0000313" key="1">
    <source>
        <dbReference type="EMBL" id="KAJ9100997.1"/>
    </source>
</evidence>
<proteinExistence type="predicted"/>
<dbReference type="EMBL" id="JASBWS010000071">
    <property type="protein sequence ID" value="KAJ9100997.1"/>
    <property type="molecule type" value="Genomic_DNA"/>
</dbReference>
<evidence type="ECO:0000313" key="2">
    <source>
        <dbReference type="Proteomes" id="UP001230649"/>
    </source>
</evidence>
<protein>
    <submittedName>
        <fullName evidence="1">Uncharacterized protein</fullName>
    </submittedName>
</protein>
<dbReference type="Proteomes" id="UP001230649">
    <property type="component" value="Unassembled WGS sequence"/>
</dbReference>
<sequence>MDWLSQCVAYVKEALPPGTIVSVSYENQHVRGNNKRQQQQQQQLSVGSGFVVQENGKRRRVVQEEDASKQSPSTNGNTDHSTQTRPPQYSWFHPSHPLREDPRITARRYNSGYDLESEVESLDGRTNGSNTTANTSETRMGNGRRVKEKSAVEQEPLNFDRVIFAEQVLKPVYHSPYPEIKPENDSETPSRRTDQAPKGTSSRRTHAEPRVSQQDYVPRSPGIRNGVFKIINGGRGIRRRERSSEEGRVASLNGQSVENGLSGVGEMRRENGGSSETVPGQEVESDRTALDDHDYAPAEPERLHPIRPPQTHKRHHPRVEEEIPHEMLDDQDDEDYTPEATDRPKPAKPPRPAHNHKRHESRNQEESPRAPRPSESTRSEIKPDETTAHPRSLWVCDRCFKYMSMESAYVTHTKGCAVNFPPGRKVYEKANWGIWEIDGHVDKLYCQNLSLFGKLFIDHKSICFDVESFHYYVLTDSHPKRDHVIAYFCKEKFSIDDFNLATILVFPHVQQSGFGRLLMEFSYHLTKNSPTPGTPERPLSLLGARSYESLWMAMLVRYLIQRLLEREDEAPKGRGKKVDTYMRVWERRKRVIQDAKDGDDYLNYEDLKATPDELERQEEQLPSTATMTVEELARACNLKNDDLLCLLDALGVLDHRRMPRPASTSDIPLSNRAELPLAKRLHLTDWSQAQVAIEFELVVKIIGTWRIPAKPLLDETCCWIRYTGGPVVKPVPKKTWVGYM</sequence>
<name>A0ACC2VR91_9TREE</name>
<keyword evidence="2" id="KW-1185">Reference proteome</keyword>
<organism evidence="1 2">
    <name type="scientific">Naganishia adeliensis</name>
    <dbReference type="NCBI Taxonomy" id="92952"/>
    <lineage>
        <taxon>Eukaryota</taxon>
        <taxon>Fungi</taxon>
        <taxon>Dikarya</taxon>
        <taxon>Basidiomycota</taxon>
        <taxon>Agaricomycotina</taxon>
        <taxon>Tremellomycetes</taxon>
        <taxon>Filobasidiales</taxon>
        <taxon>Filobasidiaceae</taxon>
        <taxon>Naganishia</taxon>
    </lineage>
</organism>